<reference evidence="3" key="1">
    <citation type="submission" date="2021-10" db="EMBL/GenBank/DDBJ databases">
        <title>Melipona bicolor Genome sequencing and assembly.</title>
        <authorList>
            <person name="Araujo N.S."/>
            <person name="Arias M.C."/>
        </authorList>
    </citation>
    <scope>NUCLEOTIDE SEQUENCE</scope>
    <source>
        <strain evidence="3">USP_2M_L1-L4_2017</strain>
        <tissue evidence="3">Whole body</tissue>
    </source>
</reference>
<feature type="chain" id="PRO_5041271121" description="Secreted protein" evidence="2">
    <location>
        <begin position="27"/>
        <end position="80"/>
    </location>
</feature>
<comment type="caution">
    <text evidence="3">The sequence shown here is derived from an EMBL/GenBank/DDBJ whole genome shotgun (WGS) entry which is preliminary data.</text>
</comment>
<evidence type="ECO:0000313" key="3">
    <source>
        <dbReference type="EMBL" id="KAK1137888.1"/>
    </source>
</evidence>
<proteinExistence type="predicted"/>
<feature type="signal peptide" evidence="2">
    <location>
        <begin position="1"/>
        <end position="26"/>
    </location>
</feature>
<accession>A0AA40GHG1</accession>
<keyword evidence="2" id="KW-0732">Signal</keyword>
<dbReference type="Proteomes" id="UP001177670">
    <property type="component" value="Unassembled WGS sequence"/>
</dbReference>
<evidence type="ECO:0008006" key="5">
    <source>
        <dbReference type="Google" id="ProtNLM"/>
    </source>
</evidence>
<organism evidence="3 4">
    <name type="scientific">Melipona bicolor</name>
    <dbReference type="NCBI Taxonomy" id="60889"/>
    <lineage>
        <taxon>Eukaryota</taxon>
        <taxon>Metazoa</taxon>
        <taxon>Ecdysozoa</taxon>
        <taxon>Arthropoda</taxon>
        <taxon>Hexapoda</taxon>
        <taxon>Insecta</taxon>
        <taxon>Pterygota</taxon>
        <taxon>Neoptera</taxon>
        <taxon>Endopterygota</taxon>
        <taxon>Hymenoptera</taxon>
        <taxon>Apocrita</taxon>
        <taxon>Aculeata</taxon>
        <taxon>Apoidea</taxon>
        <taxon>Anthophila</taxon>
        <taxon>Apidae</taxon>
        <taxon>Melipona</taxon>
    </lineage>
</organism>
<feature type="region of interest" description="Disordered" evidence="1">
    <location>
        <begin position="27"/>
        <end position="55"/>
    </location>
</feature>
<evidence type="ECO:0000313" key="4">
    <source>
        <dbReference type="Proteomes" id="UP001177670"/>
    </source>
</evidence>
<name>A0AA40GHG1_9HYME</name>
<keyword evidence="4" id="KW-1185">Reference proteome</keyword>
<feature type="compositionally biased region" description="Basic and acidic residues" evidence="1">
    <location>
        <begin position="27"/>
        <end position="49"/>
    </location>
</feature>
<dbReference type="EMBL" id="JAHYIQ010000001">
    <property type="protein sequence ID" value="KAK1137888.1"/>
    <property type="molecule type" value="Genomic_DNA"/>
</dbReference>
<gene>
    <name evidence="3" type="ORF">K0M31_002382</name>
</gene>
<sequence>MRTNRVPYCFLWLALILNNQITSFEALERESSKDSSERALKPEDKRTSFEKAQGNPCTAVQSVALALPPAVVPKPPSRRR</sequence>
<dbReference type="AlphaFoldDB" id="A0AA40GHG1"/>
<evidence type="ECO:0000256" key="1">
    <source>
        <dbReference type="SAM" id="MobiDB-lite"/>
    </source>
</evidence>
<protein>
    <recommendedName>
        <fullName evidence="5">Secreted protein</fullName>
    </recommendedName>
</protein>
<evidence type="ECO:0000256" key="2">
    <source>
        <dbReference type="SAM" id="SignalP"/>
    </source>
</evidence>